<keyword evidence="3" id="KW-1185">Reference proteome</keyword>
<evidence type="ECO:0000313" key="3">
    <source>
        <dbReference type="Proteomes" id="UP000590442"/>
    </source>
</evidence>
<dbReference type="AlphaFoldDB" id="A0A846QU44"/>
<protein>
    <recommendedName>
        <fullName evidence="1">DinB-like domain-containing protein</fullName>
    </recommendedName>
</protein>
<dbReference type="InterPro" id="IPR034660">
    <property type="entry name" value="DinB/YfiT-like"/>
</dbReference>
<gene>
    <name evidence="2" type="ORF">GGR42_000504</name>
</gene>
<comment type="caution">
    <text evidence="2">The sequence shown here is derived from an EMBL/GenBank/DDBJ whole genome shotgun (WGS) entry which is preliminary data.</text>
</comment>
<dbReference type="Proteomes" id="UP000590442">
    <property type="component" value="Unassembled WGS sequence"/>
</dbReference>
<evidence type="ECO:0000259" key="1">
    <source>
        <dbReference type="Pfam" id="PF12867"/>
    </source>
</evidence>
<sequence>MKFSLEKSLEILEKTPETLEHYLGNLSTEWLTNNEGKDTWSPYDVLGHLLFGEKTDWMVRIQIIMSNSENKVFKAFDRFAQLNENQNRPIGELLKEFYKIRAKNLSELKSLQITEQDLKRIGYHPELGEVTLQQLIAAWVVHDLGHIAQISRVMAKQYKTEVGSWKEYLGILEK</sequence>
<feature type="domain" description="DinB-like" evidence="1">
    <location>
        <begin position="12"/>
        <end position="150"/>
    </location>
</feature>
<reference evidence="2 3" key="1">
    <citation type="submission" date="2020-03" db="EMBL/GenBank/DDBJ databases">
        <title>Genomic Encyclopedia of Type Strains, Phase IV (KMG-IV): sequencing the most valuable type-strain genomes for metagenomic binning, comparative biology and taxonomic classification.</title>
        <authorList>
            <person name="Goeker M."/>
        </authorList>
    </citation>
    <scope>NUCLEOTIDE SEQUENCE [LARGE SCALE GENOMIC DNA]</scope>
    <source>
        <strain evidence="2 3">DSM 29762</strain>
    </source>
</reference>
<accession>A0A846QU44</accession>
<dbReference type="SUPFAM" id="SSF109854">
    <property type="entry name" value="DinB/YfiT-like putative metalloenzymes"/>
    <property type="match status" value="1"/>
</dbReference>
<dbReference type="InterPro" id="IPR024775">
    <property type="entry name" value="DinB-like"/>
</dbReference>
<dbReference type="Gene3D" id="1.20.120.450">
    <property type="entry name" value="dinb family like domain"/>
    <property type="match status" value="1"/>
</dbReference>
<name>A0A846QU44_9FLAO</name>
<evidence type="ECO:0000313" key="2">
    <source>
        <dbReference type="EMBL" id="NJB70042.1"/>
    </source>
</evidence>
<dbReference type="RefSeq" id="WP_167960508.1">
    <property type="nucleotide sequence ID" value="NZ_JAATJJ010000001.1"/>
</dbReference>
<organism evidence="2 3">
    <name type="scientific">Saonia flava</name>
    <dbReference type="NCBI Taxonomy" id="523696"/>
    <lineage>
        <taxon>Bacteria</taxon>
        <taxon>Pseudomonadati</taxon>
        <taxon>Bacteroidota</taxon>
        <taxon>Flavobacteriia</taxon>
        <taxon>Flavobacteriales</taxon>
        <taxon>Flavobacteriaceae</taxon>
        <taxon>Saonia</taxon>
    </lineage>
</organism>
<proteinExistence type="predicted"/>
<dbReference type="EMBL" id="JAATJJ010000001">
    <property type="protein sequence ID" value="NJB70042.1"/>
    <property type="molecule type" value="Genomic_DNA"/>
</dbReference>
<dbReference type="Pfam" id="PF12867">
    <property type="entry name" value="DinB_2"/>
    <property type="match status" value="1"/>
</dbReference>